<dbReference type="EMBL" id="CM056815">
    <property type="protein sequence ID" value="KAJ8628649.1"/>
    <property type="molecule type" value="Genomic_DNA"/>
</dbReference>
<keyword evidence="2" id="KW-1185">Reference proteome</keyword>
<gene>
    <name evidence="1" type="ORF">MRB53_021972</name>
</gene>
<accession>A0ACC2L6J1</accession>
<evidence type="ECO:0000313" key="1">
    <source>
        <dbReference type="EMBL" id="KAJ8628649.1"/>
    </source>
</evidence>
<sequence>MGRYPRCERSGLKKGPWTPEEDEKLVQYLQKHDHGSWKQISKLAGLNRCGKSCRLRWTNYLRPDIKRGKFSQEEEETILKLHSILGNKWSTIATHLPGRTDNEIKNFWNTHLKKKVMHMGFDPTTRGLPTDIFAGLPHLIALATLTDSMGIHVWGEQAVRLKEAVQLAKFQYIQYLLSAASIMASNSSSSLSSNSAMALDQSQLENASAFSLGLFTYQPLHDNVPFNPAPGMQSPSSFQQLKSNEMSQNSNFSVFSQGDYTQKLPMPTPPSPLIENNDDACSTSTIQWSWSSLLV</sequence>
<reference evidence="1 2" key="1">
    <citation type="journal article" date="2022" name="Hortic Res">
        <title>A haplotype resolved chromosomal level avocado genome allows analysis of novel avocado genes.</title>
        <authorList>
            <person name="Nath O."/>
            <person name="Fletcher S.J."/>
            <person name="Hayward A."/>
            <person name="Shaw L.M."/>
            <person name="Masouleh A.K."/>
            <person name="Furtado A."/>
            <person name="Henry R.J."/>
            <person name="Mitter N."/>
        </authorList>
    </citation>
    <scope>NUCLEOTIDE SEQUENCE [LARGE SCALE GENOMIC DNA]</scope>
    <source>
        <strain evidence="2">cv. Hass</strain>
    </source>
</reference>
<protein>
    <submittedName>
        <fullName evidence="1">Uncharacterized protein</fullName>
    </submittedName>
</protein>
<proteinExistence type="predicted"/>
<dbReference type="Proteomes" id="UP001234297">
    <property type="component" value="Chromosome 7"/>
</dbReference>
<evidence type="ECO:0000313" key="2">
    <source>
        <dbReference type="Proteomes" id="UP001234297"/>
    </source>
</evidence>
<name>A0ACC2L6J1_PERAE</name>
<organism evidence="1 2">
    <name type="scientific">Persea americana</name>
    <name type="common">Avocado</name>
    <dbReference type="NCBI Taxonomy" id="3435"/>
    <lineage>
        <taxon>Eukaryota</taxon>
        <taxon>Viridiplantae</taxon>
        <taxon>Streptophyta</taxon>
        <taxon>Embryophyta</taxon>
        <taxon>Tracheophyta</taxon>
        <taxon>Spermatophyta</taxon>
        <taxon>Magnoliopsida</taxon>
        <taxon>Magnoliidae</taxon>
        <taxon>Laurales</taxon>
        <taxon>Lauraceae</taxon>
        <taxon>Persea</taxon>
    </lineage>
</organism>
<comment type="caution">
    <text evidence="1">The sequence shown here is derived from an EMBL/GenBank/DDBJ whole genome shotgun (WGS) entry which is preliminary data.</text>
</comment>